<protein>
    <submittedName>
        <fullName evidence="1">Uncharacterized protein</fullName>
    </submittedName>
</protein>
<name>A0ACC2VGP9_9TREE</name>
<reference evidence="1" key="1">
    <citation type="submission" date="2023-04" db="EMBL/GenBank/DDBJ databases">
        <title>Draft Genome sequencing of Naganishia species isolated from polar environments using Oxford Nanopore Technology.</title>
        <authorList>
            <person name="Leo P."/>
            <person name="Venkateswaran K."/>
        </authorList>
    </citation>
    <scope>NUCLEOTIDE SEQUENCE</scope>
    <source>
        <strain evidence="1">MNA-CCFEE 5262</strain>
    </source>
</reference>
<dbReference type="EMBL" id="JASBWS010000093">
    <property type="protein sequence ID" value="KAJ9098452.1"/>
    <property type="molecule type" value="Genomic_DNA"/>
</dbReference>
<evidence type="ECO:0000313" key="2">
    <source>
        <dbReference type="Proteomes" id="UP001230649"/>
    </source>
</evidence>
<evidence type="ECO:0000313" key="1">
    <source>
        <dbReference type="EMBL" id="KAJ9098452.1"/>
    </source>
</evidence>
<proteinExistence type="predicted"/>
<dbReference type="Proteomes" id="UP001230649">
    <property type="component" value="Unassembled WGS sequence"/>
</dbReference>
<gene>
    <name evidence="1" type="ORF">QFC20_005972</name>
</gene>
<sequence>MAALFAPNLNQSRAETQILKPNKLFSAISKFGKTLKLGSNIGSRRSSQQEDHPHTTSIDASASVINNLNASSRNRLSRIISKQLSMETTSSYATTMPSMISSSPTSARMHIGTPEETNCMQRPLALIPSIESLLDISATSAQPANGNVGTMHDVMGASVCRISSSDSFGQLFSSESSSPMLAESSSATTGNELALVLRTAKAARPVNLVIPAAVTPPHECTVHGAVDSSSVEVSYQSVPSGPSTADTLVQQSATSGPSTGDTFYKSTFEELEADELSPSESGLAISRPSSALSESAAPDAEDAEGSKPIIDWDNPQSWTKCFDESSSSSLSDVASSDDAQSIAVVDEPEYPSPSSTPSSSIDSEFVPDACLQVLSPDSHICCSQQLESFGKVGAFLMTYVYLPFIPPNSTYAFLPAQGLSEPWPVRILTDIMEEDESEDAADAQKSTDASDDCLPVAPVSTSAGSATAASLFLIAEDEELEETFYNKESEAAESGSDNEQHLAASTSRNPYVARVLQNATPFQRNTRAGIAWEDLQSIPTIMEEEAEPSGNVLRASASHDSLLAADSDEFEYSQYCLPSESSAASELSDVHAASLPPRPISRWCMREDFVESDEE</sequence>
<organism evidence="1 2">
    <name type="scientific">Naganishia adeliensis</name>
    <dbReference type="NCBI Taxonomy" id="92952"/>
    <lineage>
        <taxon>Eukaryota</taxon>
        <taxon>Fungi</taxon>
        <taxon>Dikarya</taxon>
        <taxon>Basidiomycota</taxon>
        <taxon>Agaricomycotina</taxon>
        <taxon>Tremellomycetes</taxon>
        <taxon>Filobasidiales</taxon>
        <taxon>Filobasidiaceae</taxon>
        <taxon>Naganishia</taxon>
    </lineage>
</organism>
<keyword evidence="2" id="KW-1185">Reference proteome</keyword>
<comment type="caution">
    <text evidence="1">The sequence shown here is derived from an EMBL/GenBank/DDBJ whole genome shotgun (WGS) entry which is preliminary data.</text>
</comment>
<accession>A0ACC2VGP9</accession>